<feature type="compositionally biased region" description="Basic and acidic residues" evidence="1">
    <location>
        <begin position="570"/>
        <end position="584"/>
    </location>
</feature>
<feature type="compositionally biased region" description="Polar residues" evidence="1">
    <location>
        <begin position="656"/>
        <end position="683"/>
    </location>
</feature>
<feature type="region of interest" description="Disordered" evidence="1">
    <location>
        <begin position="261"/>
        <end position="288"/>
    </location>
</feature>
<dbReference type="Proteomes" id="UP000008068">
    <property type="component" value="Unassembled WGS sequence"/>
</dbReference>
<reference evidence="3" key="1">
    <citation type="submission" date="2011-07" db="EMBL/GenBank/DDBJ databases">
        <authorList>
            <consortium name="Caenorhabditis brenneri Sequencing and Analysis Consortium"/>
            <person name="Wilson R.K."/>
        </authorList>
    </citation>
    <scope>NUCLEOTIDE SEQUENCE [LARGE SCALE GENOMIC DNA]</scope>
    <source>
        <strain evidence="3">PB2801</strain>
    </source>
</reference>
<feature type="compositionally biased region" description="Basic and acidic residues" evidence="1">
    <location>
        <begin position="274"/>
        <end position="285"/>
    </location>
</feature>
<protein>
    <submittedName>
        <fullName evidence="2">Uncharacterized protein</fullName>
    </submittedName>
</protein>
<feature type="region of interest" description="Disordered" evidence="1">
    <location>
        <begin position="453"/>
        <end position="708"/>
    </location>
</feature>
<dbReference type="HOGENOM" id="CLU_301932_0_0_1"/>
<feature type="compositionally biased region" description="Polar residues" evidence="1">
    <location>
        <begin position="261"/>
        <end position="272"/>
    </location>
</feature>
<evidence type="ECO:0000313" key="2">
    <source>
        <dbReference type="EMBL" id="EGT45982.1"/>
    </source>
</evidence>
<gene>
    <name evidence="2" type="ORF">CAEBREN_14581</name>
</gene>
<feature type="compositionally biased region" description="Low complexity" evidence="1">
    <location>
        <begin position="613"/>
        <end position="630"/>
    </location>
</feature>
<feature type="compositionally biased region" description="Basic and acidic residues" evidence="1">
    <location>
        <begin position="684"/>
        <end position="708"/>
    </location>
</feature>
<evidence type="ECO:0000313" key="3">
    <source>
        <dbReference type="Proteomes" id="UP000008068"/>
    </source>
</evidence>
<feature type="compositionally biased region" description="Polar residues" evidence="1">
    <location>
        <begin position="514"/>
        <end position="526"/>
    </location>
</feature>
<evidence type="ECO:0000256" key="1">
    <source>
        <dbReference type="SAM" id="MobiDB-lite"/>
    </source>
</evidence>
<proteinExistence type="predicted"/>
<feature type="compositionally biased region" description="Polar residues" evidence="1">
    <location>
        <begin position="535"/>
        <end position="546"/>
    </location>
</feature>
<feature type="compositionally biased region" description="Basic and acidic residues" evidence="1">
    <location>
        <begin position="642"/>
        <end position="655"/>
    </location>
</feature>
<sequence>MPVFFYNEAKNYRNGEYEFGWDNPGGCDGKSVPDTSLMTDQLESAAVHDKVTDTNLMSDQSVAVNNLAISYEAARMPDKEDSIHSAPLFDIGSVATPDHLRAQVEEINDGGQAVLQHLESTSVEVESSKLEHPGQRVLGNEPEPVPSYYNNEEWNHQEHCYQNYQTPYTGPPQQFYDEGSLQYQEQVYQEGHYHNGVWYPPYSGPIYYQEQIHQEECYHNGVWYPPQTNYCPPQQYVPNYGPPADCHQSPPQIVNQQNDEIQNGEGANSGQTRGAEKSGNDEKDGTAITTENGPVIINIYFGSSETLKKGKKCMKVTIEEKEDSHVIAEHVTSSLNNARPDIVGKGLPELQDVVEPSLLFTPPPGLYNEKYEYNRGDRGKGPETAHGEVKNLEDEVADGAAETPILTTQEKKVDDVEKKEAAVQTTEMWKKSLTAKPASTGVQCDFSATESQLTRLPEITKESNGKTVPTPADEVNPMGPSSYDFPSLSEADPTVPLSRAVKNRFKETVRRESSSSQSALVLQKNSRAVAGGVSDFQSGLRSTTEKPSVPNLKKTQKSKISSPTKKGVATKKDESGMKSDESRNTSRSKQVKLPAQTKLDSAPKRGSLAKSGSAQSSAVAVNPSSAVNAPTTGKTHSSSSDVSEKGAADKVHEETSNTGTSKVQNASSESIEQASSPIPTNGLKTEEEPHVKIGSEEEEEKKKRSDAKMRENAPFNAFFAMFEDEILVNEIRAARDAMDFLRQVKRKQAGDLEEGYLNACVNVSFYEQFLVHVKDPFTTFHSTGHFPEAYEQERTGLGKQILKHCSLALIKNWDSKEMKEDFENFLRDRIVFHQSKHQSTQRKKLICLLEGVLFRKSRLLVEDVHFLTTLRLDDKEQEKVDFQYLSLISHCVSPVVQGGFRNNWPTVTSIRKNVETSLGDESLQHFCQYIFRQFRIRNFGFPLEAYNLHELYFYNLFQKAQKDLWDVMLADEDDCPFTKALELLNRLAN</sequence>
<feature type="compositionally biased region" description="Polar residues" evidence="1">
    <location>
        <begin position="631"/>
        <end position="641"/>
    </location>
</feature>
<organism evidence="3">
    <name type="scientific">Caenorhabditis brenneri</name>
    <name type="common">Nematode worm</name>
    <dbReference type="NCBI Taxonomy" id="135651"/>
    <lineage>
        <taxon>Eukaryota</taxon>
        <taxon>Metazoa</taxon>
        <taxon>Ecdysozoa</taxon>
        <taxon>Nematoda</taxon>
        <taxon>Chromadorea</taxon>
        <taxon>Rhabditida</taxon>
        <taxon>Rhabditina</taxon>
        <taxon>Rhabditomorpha</taxon>
        <taxon>Rhabditoidea</taxon>
        <taxon>Rhabditidae</taxon>
        <taxon>Peloderinae</taxon>
        <taxon>Caenorhabditis</taxon>
    </lineage>
</organism>
<feature type="compositionally biased region" description="Basic and acidic residues" evidence="1">
    <location>
        <begin position="504"/>
        <end position="513"/>
    </location>
</feature>
<keyword evidence="3" id="KW-1185">Reference proteome</keyword>
<dbReference type="AlphaFoldDB" id="G0MWB5"/>
<dbReference type="EMBL" id="GL379816">
    <property type="protein sequence ID" value="EGT45982.1"/>
    <property type="molecule type" value="Genomic_DNA"/>
</dbReference>
<name>G0MWB5_CAEBE</name>
<dbReference type="InParanoid" id="G0MWB5"/>
<accession>G0MWB5</accession>